<comment type="caution">
    <text evidence="1">The sequence shown here is derived from an EMBL/GenBank/DDBJ whole genome shotgun (WGS) entry which is preliminary data.</text>
</comment>
<reference evidence="1 2" key="1">
    <citation type="journal article" date="2015" name="Antonie Van Leeuwenhoek">
        <title>Thioclava indica sp. nov., isolated from surface seawater of the Indian Ocean.</title>
        <authorList>
            <person name="Liu Y."/>
            <person name="Lai Q."/>
            <person name="Du J."/>
            <person name="Xu H."/>
            <person name="Jiang L."/>
            <person name="Shao Z."/>
        </authorList>
    </citation>
    <scope>NUCLEOTIDE SEQUENCE [LARGE SCALE GENOMIC DNA]</scope>
    <source>
        <strain evidence="1 2">DT23-4</strain>
    </source>
</reference>
<dbReference type="AlphaFoldDB" id="A0A074JZZ4"/>
<dbReference type="Pfam" id="PF06073">
    <property type="entry name" value="DUF934"/>
    <property type="match status" value="1"/>
</dbReference>
<name>A0A074JZZ4_9RHOB</name>
<protein>
    <recommendedName>
        <fullName evidence="3">Oxidoreductase</fullName>
    </recommendedName>
</protein>
<evidence type="ECO:0008006" key="3">
    <source>
        <dbReference type="Google" id="ProtNLM"/>
    </source>
</evidence>
<dbReference type="InterPro" id="IPR008318">
    <property type="entry name" value="UCP030820"/>
</dbReference>
<dbReference type="eggNOG" id="COG3749">
    <property type="taxonomic scope" value="Bacteria"/>
</dbReference>
<gene>
    <name evidence="1" type="ORF">DT23_00685</name>
</gene>
<evidence type="ECO:0000313" key="1">
    <source>
        <dbReference type="EMBL" id="KEO61515.1"/>
    </source>
</evidence>
<dbReference type="OrthoDB" id="9800421at2"/>
<dbReference type="EMBL" id="AUNB01000001">
    <property type="protein sequence ID" value="KEO61515.1"/>
    <property type="molecule type" value="Genomic_DNA"/>
</dbReference>
<organism evidence="1 2">
    <name type="scientific">Thioclava indica</name>
    <dbReference type="NCBI Taxonomy" id="1353528"/>
    <lineage>
        <taxon>Bacteria</taxon>
        <taxon>Pseudomonadati</taxon>
        <taxon>Pseudomonadota</taxon>
        <taxon>Alphaproteobacteria</taxon>
        <taxon>Rhodobacterales</taxon>
        <taxon>Paracoccaceae</taxon>
        <taxon>Thioclava</taxon>
    </lineage>
</organism>
<dbReference type="STRING" id="1353528.DT23_00685"/>
<keyword evidence="2" id="KW-1185">Reference proteome</keyword>
<accession>A0A074JZZ4</accession>
<dbReference type="RefSeq" id="WP_038127188.1">
    <property type="nucleotide sequence ID" value="NZ_AUNB01000001.1"/>
</dbReference>
<dbReference type="Proteomes" id="UP000027471">
    <property type="component" value="Unassembled WGS sequence"/>
</dbReference>
<evidence type="ECO:0000313" key="2">
    <source>
        <dbReference type="Proteomes" id="UP000027471"/>
    </source>
</evidence>
<sequence length="134" mass="14526">MTQIVSKDGFVADPFAGVVRRSPDDHRPGAALRLGPDADIAALAPLIETASLIEIRFDSFADGRGFSLAGLIRRSGFSGHLRACGPLLVDQFRAALRAGFDDIELPDEIANRQPESQWRAVPFSGGYRERVFSA</sequence>
<proteinExistence type="predicted"/>